<dbReference type="InterPro" id="IPR001437">
    <property type="entry name" value="Tscrpt_elong_fac_GreA/B_C"/>
</dbReference>
<proteinExistence type="inferred from homology"/>
<evidence type="ECO:0000256" key="6">
    <source>
        <dbReference type="ARBA" id="ARBA00024916"/>
    </source>
</evidence>
<keyword evidence="4 8" id="KW-0238">DNA-binding</keyword>
<accession>A0A0G1Q439</accession>
<keyword evidence="12" id="KW-0648">Protein biosynthesis</keyword>
<keyword evidence="5 8" id="KW-0804">Transcription</keyword>
<dbReference type="SUPFAM" id="SSF46557">
    <property type="entry name" value="GreA transcript cleavage protein, N-terminal domain"/>
    <property type="match status" value="1"/>
</dbReference>
<dbReference type="InterPro" id="IPR022691">
    <property type="entry name" value="Tscrpt_elong_fac_GreA/B_N"/>
</dbReference>
<dbReference type="GO" id="GO:0003677">
    <property type="term" value="F:DNA binding"/>
    <property type="evidence" value="ECO:0007669"/>
    <property type="project" value="UniProtKB-UniRule"/>
</dbReference>
<evidence type="ECO:0000256" key="7">
    <source>
        <dbReference type="ARBA" id="ARBA00030776"/>
    </source>
</evidence>
<dbReference type="SUPFAM" id="SSF54534">
    <property type="entry name" value="FKBP-like"/>
    <property type="match status" value="1"/>
</dbReference>
<keyword evidence="3 8" id="KW-0805">Transcription regulation</keyword>
<dbReference type="PIRSF" id="PIRSF006092">
    <property type="entry name" value="GreA_GreB"/>
    <property type="match status" value="1"/>
</dbReference>
<name>A0A0G1Q439_9BACT</name>
<sequence>MLITQAGLDQLKAELNQLATTRRPALVERLTLARSMGDLSENSDYQSAHEDLTFVDGRMAELEDLIKSAQIAKPASNDAIDIGHSVTVKINSRNATFHIVGEWEADPKQAKISHSSPLGLALMGKKVGDKVEVAAPAGKLVYSIVAIS</sequence>
<organism evidence="12 13">
    <name type="scientific">Candidatus Amesbacteria bacterium GW2011_GWC2_45_19</name>
    <dbReference type="NCBI Taxonomy" id="1618366"/>
    <lineage>
        <taxon>Bacteria</taxon>
        <taxon>Candidatus Amesiibacteriota</taxon>
    </lineage>
</organism>
<evidence type="ECO:0000256" key="8">
    <source>
        <dbReference type="HAMAP-Rule" id="MF_00105"/>
    </source>
</evidence>
<evidence type="ECO:0000259" key="11">
    <source>
        <dbReference type="Pfam" id="PF03449"/>
    </source>
</evidence>
<dbReference type="AlphaFoldDB" id="A0A0G1Q439"/>
<dbReference type="EMBL" id="LCKS01000001">
    <property type="protein sequence ID" value="KKU03420.1"/>
    <property type="molecule type" value="Genomic_DNA"/>
</dbReference>
<comment type="caution">
    <text evidence="12">The sequence shown here is derived from an EMBL/GenBank/DDBJ whole genome shotgun (WGS) entry which is preliminary data.</text>
</comment>
<dbReference type="GO" id="GO:0006354">
    <property type="term" value="P:DNA-templated transcription elongation"/>
    <property type="evidence" value="ECO:0007669"/>
    <property type="project" value="TreeGrafter"/>
</dbReference>
<dbReference type="FunFam" id="1.10.287.180:FF:000001">
    <property type="entry name" value="Transcription elongation factor GreA"/>
    <property type="match status" value="1"/>
</dbReference>
<dbReference type="Proteomes" id="UP000034264">
    <property type="component" value="Unassembled WGS sequence"/>
</dbReference>
<dbReference type="InterPro" id="IPR036805">
    <property type="entry name" value="Tscrpt_elong_fac_GreA/B_N_sf"/>
</dbReference>
<dbReference type="PANTHER" id="PTHR30437:SF4">
    <property type="entry name" value="TRANSCRIPTION ELONGATION FACTOR GREA"/>
    <property type="match status" value="1"/>
</dbReference>
<dbReference type="NCBIfam" id="TIGR01462">
    <property type="entry name" value="greA"/>
    <property type="match status" value="1"/>
</dbReference>
<dbReference type="NCBIfam" id="NF001263">
    <property type="entry name" value="PRK00226.1-4"/>
    <property type="match status" value="1"/>
</dbReference>
<dbReference type="Gene3D" id="1.10.287.180">
    <property type="entry name" value="Transcription elongation factor, GreA/GreB, N-terminal domain"/>
    <property type="match status" value="1"/>
</dbReference>
<evidence type="ECO:0000256" key="3">
    <source>
        <dbReference type="ARBA" id="ARBA00023015"/>
    </source>
</evidence>
<dbReference type="PROSITE" id="PS00829">
    <property type="entry name" value="GREAB_1"/>
    <property type="match status" value="1"/>
</dbReference>
<evidence type="ECO:0000256" key="4">
    <source>
        <dbReference type="ARBA" id="ARBA00023125"/>
    </source>
</evidence>
<dbReference type="Gene3D" id="3.10.50.30">
    <property type="entry name" value="Transcription elongation factor, GreA/GreB, C-terminal domain"/>
    <property type="match status" value="1"/>
</dbReference>
<comment type="function">
    <text evidence="6 8 9">Necessary for efficient RNA polymerase transcription elongation past template-encoded arresting sites. The arresting sites in DNA have the property of trapping a certain fraction of elongating RNA polymerases that pass through, resulting in locked ternary complexes. Cleavage of the nascent transcript by cleavage factors such as GreA or GreB allows the resumption of elongation from the new 3'terminus. GreA releases sequences of 2 to 3 nucleotides.</text>
</comment>
<dbReference type="InterPro" id="IPR018151">
    <property type="entry name" value="TF_GreA/GreB_CS"/>
</dbReference>
<feature type="domain" description="Transcription elongation factor GreA/GreB C-terminal" evidence="10">
    <location>
        <begin position="76"/>
        <end position="148"/>
    </location>
</feature>
<evidence type="ECO:0000256" key="1">
    <source>
        <dbReference type="ARBA" id="ARBA00008213"/>
    </source>
</evidence>
<dbReference type="InterPro" id="IPR023459">
    <property type="entry name" value="Tscrpt_elong_fac_GreA/B_fam"/>
</dbReference>
<dbReference type="GO" id="GO:0070063">
    <property type="term" value="F:RNA polymerase binding"/>
    <property type="evidence" value="ECO:0007669"/>
    <property type="project" value="InterPro"/>
</dbReference>
<dbReference type="InterPro" id="IPR006359">
    <property type="entry name" value="Tscrpt_elong_fac_GreA"/>
</dbReference>
<dbReference type="HAMAP" id="MF_00105">
    <property type="entry name" value="GreA_GreB"/>
    <property type="match status" value="1"/>
</dbReference>
<feature type="domain" description="Transcription elongation factor GreA/GreB N-terminal" evidence="11">
    <location>
        <begin position="2"/>
        <end position="71"/>
    </location>
</feature>
<dbReference type="PANTHER" id="PTHR30437">
    <property type="entry name" value="TRANSCRIPTION ELONGATION FACTOR GREA"/>
    <property type="match status" value="1"/>
</dbReference>
<dbReference type="GO" id="GO:0032784">
    <property type="term" value="P:regulation of DNA-templated transcription elongation"/>
    <property type="evidence" value="ECO:0007669"/>
    <property type="project" value="UniProtKB-UniRule"/>
</dbReference>
<evidence type="ECO:0000313" key="13">
    <source>
        <dbReference type="Proteomes" id="UP000034264"/>
    </source>
</evidence>
<comment type="similarity">
    <text evidence="1 8 9">Belongs to the GreA/GreB family.</text>
</comment>
<protein>
    <recommendedName>
        <fullName evidence="2 8">Transcription elongation factor GreA</fullName>
    </recommendedName>
    <alternativeName>
        <fullName evidence="7 8">Transcript cleavage factor GreA</fullName>
    </alternativeName>
</protein>
<evidence type="ECO:0000313" key="12">
    <source>
        <dbReference type="EMBL" id="KKU03420.1"/>
    </source>
</evidence>
<reference evidence="12 13" key="1">
    <citation type="journal article" date="2015" name="Nature">
        <title>rRNA introns, odd ribosomes, and small enigmatic genomes across a large radiation of phyla.</title>
        <authorList>
            <person name="Brown C.T."/>
            <person name="Hug L.A."/>
            <person name="Thomas B.C."/>
            <person name="Sharon I."/>
            <person name="Castelle C.J."/>
            <person name="Singh A."/>
            <person name="Wilkins M.J."/>
            <person name="Williams K.H."/>
            <person name="Banfield J.F."/>
        </authorList>
    </citation>
    <scope>NUCLEOTIDE SEQUENCE [LARGE SCALE GENOMIC DNA]</scope>
</reference>
<dbReference type="InterPro" id="IPR028624">
    <property type="entry name" value="Tscrpt_elong_fac_GreA/B"/>
</dbReference>
<dbReference type="Pfam" id="PF01272">
    <property type="entry name" value="GreA_GreB"/>
    <property type="match status" value="1"/>
</dbReference>
<dbReference type="Pfam" id="PF03449">
    <property type="entry name" value="GreA_GreB_N"/>
    <property type="match status" value="1"/>
</dbReference>
<evidence type="ECO:0000259" key="10">
    <source>
        <dbReference type="Pfam" id="PF01272"/>
    </source>
</evidence>
<evidence type="ECO:0000256" key="2">
    <source>
        <dbReference type="ARBA" id="ARBA00013729"/>
    </source>
</evidence>
<evidence type="ECO:0000256" key="9">
    <source>
        <dbReference type="RuleBase" id="RU000556"/>
    </source>
</evidence>
<dbReference type="GO" id="GO:0003746">
    <property type="term" value="F:translation elongation factor activity"/>
    <property type="evidence" value="ECO:0007669"/>
    <property type="project" value="UniProtKB-KW"/>
</dbReference>
<gene>
    <name evidence="8" type="primary">greA</name>
    <name evidence="12" type="ORF">UX05_C0001G0049</name>
</gene>
<dbReference type="InterPro" id="IPR036953">
    <property type="entry name" value="GreA/GreB_C_sf"/>
</dbReference>
<keyword evidence="12" id="KW-0251">Elongation factor</keyword>
<evidence type="ECO:0000256" key="5">
    <source>
        <dbReference type="ARBA" id="ARBA00023163"/>
    </source>
</evidence>